<organism evidence="2 3">
    <name type="scientific">Mameliella alba</name>
    <dbReference type="NCBI Taxonomy" id="561184"/>
    <lineage>
        <taxon>Bacteria</taxon>
        <taxon>Pseudomonadati</taxon>
        <taxon>Pseudomonadota</taxon>
        <taxon>Alphaproteobacteria</taxon>
        <taxon>Rhodobacterales</taxon>
        <taxon>Roseobacteraceae</taxon>
        <taxon>Mameliella</taxon>
    </lineage>
</organism>
<name>A0A0B3SVH7_9RHOB</name>
<evidence type="ECO:0000259" key="1">
    <source>
        <dbReference type="Pfam" id="PF20056"/>
    </source>
</evidence>
<dbReference type="InterPro" id="IPR045601">
    <property type="entry name" value="DUF6455"/>
</dbReference>
<proteinExistence type="predicted"/>
<reference evidence="2 3" key="1">
    <citation type="submission" date="2014-10" db="EMBL/GenBank/DDBJ databases">
        <title>Genome sequence of Ponticoccus sp. strain UMTAT08 isolated from clonal culture of toxic dinoflagellate Alexandrium tamiyavanichii.</title>
        <authorList>
            <person name="Gan H.Y."/>
            <person name="Muhd D.-D."/>
            <person name="Mohd Noor M.E."/>
            <person name="Yeong Y.S."/>
            <person name="Usup G."/>
        </authorList>
    </citation>
    <scope>NUCLEOTIDE SEQUENCE [LARGE SCALE GENOMIC DNA]</scope>
    <source>
        <strain evidence="2 3">UMTAT08</strain>
    </source>
</reference>
<feature type="domain" description="DUF6455" evidence="1">
    <location>
        <begin position="4"/>
        <end position="75"/>
    </location>
</feature>
<comment type="caution">
    <text evidence="2">The sequence shown here is derived from an EMBL/GenBank/DDBJ whole genome shotgun (WGS) entry which is preliminary data.</text>
</comment>
<dbReference type="OrthoDB" id="7961152at2"/>
<dbReference type="Pfam" id="PF20056">
    <property type="entry name" value="DUF6455"/>
    <property type="match status" value="1"/>
</dbReference>
<gene>
    <name evidence="2" type="ORF">OA50_01027</name>
</gene>
<keyword evidence="2" id="KW-0456">Lyase</keyword>
<protein>
    <submittedName>
        <fullName evidence="2">Adenylosuccinate lyase</fullName>
        <ecNumber evidence="2">4.3.2.2</ecNumber>
    </submittedName>
</protein>
<sequence>MFMRKMAQSTELTHGMAQRLGYDLAEATQRNPEGQAIAFRAAVMRCTQCRQQEDCKQLQACNDRLDQAPDYCRNTWL</sequence>
<dbReference type="EMBL" id="JSUQ01000003">
    <property type="protein sequence ID" value="KHQ54434.1"/>
    <property type="molecule type" value="Genomic_DNA"/>
</dbReference>
<dbReference type="EC" id="4.3.2.2" evidence="2"/>
<dbReference type="GO" id="GO:0016829">
    <property type="term" value="F:lyase activity"/>
    <property type="evidence" value="ECO:0007669"/>
    <property type="project" value="UniProtKB-KW"/>
</dbReference>
<evidence type="ECO:0000313" key="2">
    <source>
        <dbReference type="EMBL" id="KHQ54434.1"/>
    </source>
</evidence>
<dbReference type="RefSeq" id="WP_052244303.1">
    <property type="nucleotide sequence ID" value="NZ_JSUQ01000003.1"/>
</dbReference>
<dbReference type="Proteomes" id="UP000030960">
    <property type="component" value="Unassembled WGS sequence"/>
</dbReference>
<accession>A0A0B3SVH7</accession>
<keyword evidence="3" id="KW-1185">Reference proteome</keyword>
<dbReference type="AlphaFoldDB" id="A0A0B3SVH7"/>
<evidence type="ECO:0000313" key="3">
    <source>
        <dbReference type="Proteomes" id="UP000030960"/>
    </source>
</evidence>